<dbReference type="Proteomes" id="UP000824135">
    <property type="component" value="Unassembled WGS sequence"/>
</dbReference>
<reference evidence="1" key="1">
    <citation type="journal article" date="2021" name="PeerJ">
        <title>Extensive microbial diversity within the chicken gut microbiome revealed by metagenomics and culture.</title>
        <authorList>
            <person name="Gilroy R."/>
            <person name="Ravi A."/>
            <person name="Getino M."/>
            <person name="Pursley I."/>
            <person name="Horton D.L."/>
            <person name="Alikhan N.F."/>
            <person name="Baker D."/>
            <person name="Gharbi K."/>
            <person name="Hall N."/>
            <person name="Watson M."/>
            <person name="Adriaenssens E.M."/>
            <person name="Foster-Nyarko E."/>
            <person name="Jarju S."/>
            <person name="Secka A."/>
            <person name="Antonio M."/>
            <person name="Oren A."/>
            <person name="Chaudhuri R.R."/>
            <person name="La Ragione R."/>
            <person name="Hildebrand F."/>
            <person name="Pallen M.J."/>
        </authorList>
    </citation>
    <scope>NUCLEOTIDE SEQUENCE</scope>
    <source>
        <strain evidence="1">CHK199-9574</strain>
    </source>
</reference>
<gene>
    <name evidence="1" type="ORF">H9728_04680</name>
</gene>
<accession>A0A9D1Z830</accession>
<comment type="caution">
    <text evidence="1">The sequence shown here is derived from an EMBL/GenBank/DDBJ whole genome shotgun (WGS) entry which is preliminary data.</text>
</comment>
<evidence type="ECO:0000313" key="2">
    <source>
        <dbReference type="Proteomes" id="UP000824135"/>
    </source>
</evidence>
<dbReference type="EMBL" id="DXCO01000034">
    <property type="protein sequence ID" value="HIY78319.1"/>
    <property type="molecule type" value="Genomic_DNA"/>
</dbReference>
<protein>
    <submittedName>
        <fullName evidence="1">Uncharacterized protein</fullName>
    </submittedName>
</protein>
<organism evidence="1 2">
    <name type="scientific">Candidatus Borkfalkia excrementavium</name>
    <dbReference type="NCBI Taxonomy" id="2838505"/>
    <lineage>
        <taxon>Bacteria</taxon>
        <taxon>Bacillati</taxon>
        <taxon>Bacillota</taxon>
        <taxon>Clostridia</taxon>
        <taxon>Christensenellales</taxon>
        <taxon>Christensenellaceae</taxon>
        <taxon>Candidatus Borkfalkia</taxon>
    </lineage>
</organism>
<dbReference type="AlphaFoldDB" id="A0A9D1Z830"/>
<sequence length="128" mass="14805">MEKGRIHFYLEEIRAQKGIGLEEMESRLQIGRRKLQRFFAGTGKEASAALTESVMRVLGVSPKEGETEADAVIGYYRSRANEFLYSKENFIFIRLRRLPAWERDMILRHLSSYLKARELHAAEEGAEP</sequence>
<proteinExistence type="predicted"/>
<name>A0A9D1Z830_9FIRM</name>
<evidence type="ECO:0000313" key="1">
    <source>
        <dbReference type="EMBL" id="HIY78319.1"/>
    </source>
</evidence>
<reference evidence="1" key="2">
    <citation type="submission" date="2021-04" db="EMBL/GenBank/DDBJ databases">
        <authorList>
            <person name="Gilroy R."/>
        </authorList>
    </citation>
    <scope>NUCLEOTIDE SEQUENCE</scope>
    <source>
        <strain evidence="1">CHK199-9574</strain>
    </source>
</reference>